<evidence type="ECO:0000256" key="2">
    <source>
        <dbReference type="ARBA" id="ARBA00022448"/>
    </source>
</evidence>
<keyword evidence="9" id="KW-1185">Reference proteome</keyword>
<evidence type="ECO:0000256" key="5">
    <source>
        <dbReference type="ARBA" id="ARBA00023136"/>
    </source>
</evidence>
<evidence type="ECO:0000256" key="4">
    <source>
        <dbReference type="ARBA" id="ARBA00022989"/>
    </source>
</evidence>
<feature type="transmembrane region" description="Helical" evidence="7">
    <location>
        <begin position="186"/>
        <end position="207"/>
    </location>
</feature>
<dbReference type="Proteomes" id="UP000789405">
    <property type="component" value="Unassembled WGS sequence"/>
</dbReference>
<feature type="transmembrane region" description="Helical" evidence="7">
    <location>
        <begin position="239"/>
        <end position="258"/>
    </location>
</feature>
<proteinExistence type="predicted"/>
<protein>
    <submittedName>
        <fullName evidence="8">23978_t:CDS:1</fullName>
    </submittedName>
</protein>
<evidence type="ECO:0000256" key="6">
    <source>
        <dbReference type="SAM" id="MobiDB-lite"/>
    </source>
</evidence>
<feature type="transmembrane region" description="Helical" evidence="7">
    <location>
        <begin position="322"/>
        <end position="340"/>
    </location>
</feature>
<evidence type="ECO:0000256" key="1">
    <source>
        <dbReference type="ARBA" id="ARBA00004141"/>
    </source>
</evidence>
<comment type="caution">
    <text evidence="8">The sequence shown here is derived from an EMBL/GenBank/DDBJ whole genome shotgun (WGS) entry which is preliminary data.</text>
</comment>
<feature type="region of interest" description="Disordered" evidence="6">
    <location>
        <begin position="351"/>
        <end position="386"/>
    </location>
</feature>
<reference evidence="8" key="1">
    <citation type="submission" date="2021-06" db="EMBL/GenBank/DDBJ databases">
        <authorList>
            <person name="Kallberg Y."/>
            <person name="Tangrot J."/>
            <person name="Rosling A."/>
        </authorList>
    </citation>
    <scope>NUCLEOTIDE SEQUENCE</scope>
    <source>
        <strain evidence="8">MA453B</strain>
    </source>
</reference>
<name>A0A9N9NXY2_9GLOM</name>
<dbReference type="InterPro" id="IPR002293">
    <property type="entry name" value="AA/rel_permease1"/>
</dbReference>
<keyword evidence="4 7" id="KW-1133">Transmembrane helix</keyword>
<evidence type="ECO:0000256" key="7">
    <source>
        <dbReference type="SAM" id="Phobius"/>
    </source>
</evidence>
<gene>
    <name evidence="8" type="ORF">DERYTH_LOCUS20014</name>
</gene>
<evidence type="ECO:0000256" key="3">
    <source>
        <dbReference type="ARBA" id="ARBA00022692"/>
    </source>
</evidence>
<feature type="transmembrane region" description="Helical" evidence="7">
    <location>
        <begin position="102"/>
        <end position="121"/>
    </location>
</feature>
<dbReference type="OrthoDB" id="5982228at2759"/>
<feature type="transmembrane region" description="Helical" evidence="7">
    <location>
        <begin position="264"/>
        <end position="285"/>
    </location>
</feature>
<keyword evidence="3 7" id="KW-0812">Transmembrane</keyword>
<feature type="non-terminal residue" evidence="8">
    <location>
        <position position="1"/>
    </location>
</feature>
<accession>A0A9N9NXY2</accession>
<feature type="transmembrane region" description="Helical" evidence="7">
    <location>
        <begin position="142"/>
        <end position="166"/>
    </location>
</feature>
<sequence length="386" mass="41539">AILLKSWLLQFKKVGLAILYIFFDAFGLQLSKSWTSAPITFNQTSSSFELVPGVKESARVNALVVSVKVVVIIIFVIAAATHINKDNYHPFIPPNEGSFSRFGVTGILAGTSIVFFAFIGFDSISTISQESRNPQRDLPIAIMGSFGIVSVIYVAVCVVLTGVVSYKKLDSPAPLSVAVDEMGMKWLGVVVDLGAVCGLISVILVSLMGQPRIYLAMANDGLFLNGIASKVHPRFGTPYLTTIMGGIICSIAAALFPIEILAELTSVGTLLAFFLVNIGVTILRFKAPNAPRRFKVPGGPFLIPITGAVLTLLILATASPASIGRLFVWMAIGLFVYCFYGRHRSKANNPELAEKGKDMEMKSLNEDGEQIGNAETSRRTKPSTNV</sequence>
<dbReference type="AlphaFoldDB" id="A0A9N9NXY2"/>
<organism evidence="8 9">
    <name type="scientific">Dentiscutata erythropus</name>
    <dbReference type="NCBI Taxonomy" id="1348616"/>
    <lineage>
        <taxon>Eukaryota</taxon>
        <taxon>Fungi</taxon>
        <taxon>Fungi incertae sedis</taxon>
        <taxon>Mucoromycota</taxon>
        <taxon>Glomeromycotina</taxon>
        <taxon>Glomeromycetes</taxon>
        <taxon>Diversisporales</taxon>
        <taxon>Gigasporaceae</taxon>
        <taxon>Dentiscutata</taxon>
    </lineage>
</organism>
<dbReference type="EMBL" id="CAJVPY010022890">
    <property type="protein sequence ID" value="CAG8783941.1"/>
    <property type="molecule type" value="Genomic_DNA"/>
</dbReference>
<evidence type="ECO:0000313" key="8">
    <source>
        <dbReference type="EMBL" id="CAG8783941.1"/>
    </source>
</evidence>
<feature type="transmembrane region" description="Helical" evidence="7">
    <location>
        <begin position="297"/>
        <end position="316"/>
    </location>
</feature>
<dbReference type="GO" id="GO:0015171">
    <property type="term" value="F:amino acid transmembrane transporter activity"/>
    <property type="evidence" value="ECO:0007669"/>
    <property type="project" value="TreeGrafter"/>
</dbReference>
<feature type="transmembrane region" description="Helical" evidence="7">
    <location>
        <begin position="60"/>
        <end position="82"/>
    </location>
</feature>
<keyword evidence="5 7" id="KW-0472">Membrane</keyword>
<evidence type="ECO:0000313" key="9">
    <source>
        <dbReference type="Proteomes" id="UP000789405"/>
    </source>
</evidence>
<dbReference type="PANTHER" id="PTHR43243:SF4">
    <property type="entry name" value="CATIONIC AMINO ACID TRANSPORTER 4"/>
    <property type="match status" value="1"/>
</dbReference>
<dbReference type="GO" id="GO:0016020">
    <property type="term" value="C:membrane"/>
    <property type="evidence" value="ECO:0007669"/>
    <property type="project" value="UniProtKB-SubCell"/>
</dbReference>
<dbReference type="Gene3D" id="1.20.1740.10">
    <property type="entry name" value="Amino acid/polyamine transporter I"/>
    <property type="match status" value="1"/>
</dbReference>
<dbReference type="PANTHER" id="PTHR43243">
    <property type="entry name" value="INNER MEMBRANE TRANSPORTER YGJI-RELATED"/>
    <property type="match status" value="1"/>
</dbReference>
<comment type="subcellular location">
    <subcellularLocation>
        <location evidence="1">Membrane</location>
        <topology evidence="1">Multi-pass membrane protein</topology>
    </subcellularLocation>
</comment>
<keyword evidence="2" id="KW-0813">Transport</keyword>
<feature type="compositionally biased region" description="Basic and acidic residues" evidence="6">
    <location>
        <begin position="352"/>
        <end position="365"/>
    </location>
</feature>
<dbReference type="Pfam" id="PF13520">
    <property type="entry name" value="AA_permease_2"/>
    <property type="match status" value="1"/>
</dbReference>